<feature type="domain" description="Mop" evidence="3">
    <location>
        <begin position="68"/>
        <end position="133"/>
    </location>
</feature>
<dbReference type="Pfam" id="PF03459">
    <property type="entry name" value="TOBE"/>
    <property type="match status" value="2"/>
</dbReference>
<reference evidence="4 5" key="1">
    <citation type="submission" date="2014-10" db="EMBL/GenBank/DDBJ databases">
        <title>Draft genome of anammox bacterium scalindua brodae, obtained using differential coverage binning of sequence data from two enrichment reactors.</title>
        <authorList>
            <person name="Speth D.R."/>
            <person name="Russ L."/>
            <person name="Kartal B."/>
            <person name="Op den Camp H.J."/>
            <person name="Dutilh B.E."/>
            <person name="Jetten M.S."/>
        </authorList>
    </citation>
    <scope>NUCLEOTIDE SEQUENCE [LARGE SCALE GENOMIC DNA]</scope>
    <source>
        <strain evidence="4">RU1</strain>
    </source>
</reference>
<evidence type="ECO:0000256" key="1">
    <source>
        <dbReference type="ARBA" id="ARBA00022505"/>
    </source>
</evidence>
<dbReference type="PROSITE" id="PS51866">
    <property type="entry name" value="MOP"/>
    <property type="match status" value="1"/>
</dbReference>
<dbReference type="InterPro" id="IPR008995">
    <property type="entry name" value="Mo/tungstate-bd_C_term_dom"/>
</dbReference>
<dbReference type="InterPro" id="IPR004606">
    <property type="entry name" value="Mop_domain"/>
</dbReference>
<name>A0A0B0EES0_9BACT</name>
<comment type="caution">
    <text evidence="4">The sequence shown here is derived from an EMBL/GenBank/DDBJ whole genome shotgun (WGS) entry which is preliminary data.</text>
</comment>
<dbReference type="AlphaFoldDB" id="A0A0B0EES0"/>
<evidence type="ECO:0000313" key="5">
    <source>
        <dbReference type="Proteomes" id="UP000030652"/>
    </source>
</evidence>
<dbReference type="EMBL" id="JRYO01000216">
    <property type="protein sequence ID" value="KHE91094.1"/>
    <property type="molecule type" value="Genomic_DNA"/>
</dbReference>
<dbReference type="Gene3D" id="2.40.50.100">
    <property type="match status" value="2"/>
</dbReference>
<accession>A0A0B0EES0</accession>
<dbReference type="InterPro" id="IPR005116">
    <property type="entry name" value="Transp-assoc_OB_typ1"/>
</dbReference>
<dbReference type="SUPFAM" id="SSF50331">
    <property type="entry name" value="MOP-like"/>
    <property type="match status" value="2"/>
</dbReference>
<keyword evidence="1 2" id="KW-0500">Molybdenum</keyword>
<dbReference type="Proteomes" id="UP000030652">
    <property type="component" value="Unassembled WGS sequence"/>
</dbReference>
<evidence type="ECO:0000259" key="3">
    <source>
        <dbReference type="PROSITE" id="PS51866"/>
    </source>
</evidence>
<dbReference type="eggNOG" id="COG3585">
    <property type="taxonomic scope" value="Bacteria"/>
</dbReference>
<protein>
    <recommendedName>
        <fullName evidence="3">Mop domain-containing protein</fullName>
    </recommendedName>
</protein>
<gene>
    <name evidence="4" type="ORF">SCABRO_03153</name>
</gene>
<dbReference type="GO" id="GO:0015689">
    <property type="term" value="P:molybdate ion transport"/>
    <property type="evidence" value="ECO:0007669"/>
    <property type="project" value="InterPro"/>
</dbReference>
<dbReference type="NCBIfam" id="TIGR00638">
    <property type="entry name" value="Mop"/>
    <property type="match status" value="1"/>
</dbReference>
<evidence type="ECO:0000313" key="4">
    <source>
        <dbReference type="EMBL" id="KHE91094.1"/>
    </source>
</evidence>
<sequence>MASKVCGTITRVVKGHIHASVQILWKSIPLSVVITKASCEDMHLSEGDSITVLIKGTDVMLAKSLSGMISARNRVSGIVKQIIRGDVVSKVFVESQEEMLHAIITNTSLEEMDIREGNEIMAIVKSTELILYKEI</sequence>
<proteinExistence type="predicted"/>
<evidence type="ECO:0000256" key="2">
    <source>
        <dbReference type="PROSITE-ProRule" id="PRU01213"/>
    </source>
</evidence>
<organism evidence="4 5">
    <name type="scientific">Candidatus Scalindua brodae</name>
    <dbReference type="NCBI Taxonomy" id="237368"/>
    <lineage>
        <taxon>Bacteria</taxon>
        <taxon>Pseudomonadati</taxon>
        <taxon>Planctomycetota</taxon>
        <taxon>Candidatus Brocadiia</taxon>
        <taxon>Candidatus Brocadiales</taxon>
        <taxon>Candidatus Scalinduaceae</taxon>
        <taxon>Candidatus Scalindua</taxon>
    </lineage>
</organism>